<organism evidence="2 3">
    <name type="scientific">Porphyridium purpureum</name>
    <name type="common">Red alga</name>
    <name type="synonym">Porphyridium cruentum</name>
    <dbReference type="NCBI Taxonomy" id="35688"/>
    <lineage>
        <taxon>Eukaryota</taxon>
        <taxon>Rhodophyta</taxon>
        <taxon>Bangiophyceae</taxon>
        <taxon>Porphyridiales</taxon>
        <taxon>Porphyridiaceae</taxon>
        <taxon>Porphyridium</taxon>
    </lineage>
</organism>
<dbReference type="InterPro" id="IPR014729">
    <property type="entry name" value="Rossmann-like_a/b/a_fold"/>
</dbReference>
<dbReference type="EMBL" id="VRMN01000008">
    <property type="protein sequence ID" value="KAA8493017.1"/>
    <property type="molecule type" value="Genomic_DNA"/>
</dbReference>
<dbReference type="Gene3D" id="3.40.50.620">
    <property type="entry name" value="HUPs"/>
    <property type="match status" value="1"/>
</dbReference>
<feature type="domain" description="Cytidyltransferase-like" evidence="1">
    <location>
        <begin position="198"/>
        <end position="257"/>
    </location>
</feature>
<keyword evidence="2" id="KW-0808">Transferase</keyword>
<evidence type="ECO:0000313" key="2">
    <source>
        <dbReference type="EMBL" id="KAA8493017.1"/>
    </source>
</evidence>
<dbReference type="Pfam" id="PF01467">
    <property type="entry name" value="CTP_transf_like"/>
    <property type="match status" value="1"/>
</dbReference>
<evidence type="ECO:0000259" key="1">
    <source>
        <dbReference type="Pfam" id="PF01467"/>
    </source>
</evidence>
<dbReference type="AlphaFoldDB" id="A0A5J4YRH8"/>
<reference evidence="3" key="1">
    <citation type="journal article" date="2019" name="Nat. Commun.">
        <title>Expansion of phycobilisome linker gene families in mesophilic red algae.</title>
        <authorList>
            <person name="Lee J."/>
            <person name="Kim D."/>
            <person name="Bhattacharya D."/>
            <person name="Yoon H.S."/>
        </authorList>
    </citation>
    <scope>NUCLEOTIDE SEQUENCE [LARGE SCALE GENOMIC DNA]</scope>
    <source>
        <strain evidence="3">CCMP 1328</strain>
    </source>
</reference>
<name>A0A5J4YRH8_PORPP</name>
<dbReference type="Proteomes" id="UP000324585">
    <property type="component" value="Unassembled WGS sequence"/>
</dbReference>
<accession>A0A5J4YRH8</accession>
<dbReference type="InterPro" id="IPR004821">
    <property type="entry name" value="Cyt_trans-like"/>
</dbReference>
<keyword evidence="3" id="KW-1185">Reference proteome</keyword>
<keyword evidence="2" id="KW-0548">Nucleotidyltransferase</keyword>
<dbReference type="SUPFAM" id="SSF52374">
    <property type="entry name" value="Nucleotidylyl transferase"/>
    <property type="match status" value="1"/>
</dbReference>
<dbReference type="OrthoDB" id="27911at2759"/>
<dbReference type="GO" id="GO:0016779">
    <property type="term" value="F:nucleotidyltransferase activity"/>
    <property type="evidence" value="ECO:0007669"/>
    <property type="project" value="UniProtKB-KW"/>
</dbReference>
<protein>
    <submittedName>
        <fullName evidence="2">Phosphopantetheine adenylyltransferase 1</fullName>
    </submittedName>
</protein>
<gene>
    <name evidence="2" type="ORF">FVE85_9289</name>
</gene>
<proteinExistence type="predicted"/>
<sequence length="359" mass="38368">MQEMESADCRAMVGVVRVCTAPAGVVHVETRAVERIIQLAAGAANGTSLWLVPDWRTDDLCARDGIAATSDHVKTPEQTDDACASAARSVAERVAVLTAIYALLARLGAEQLNVHVVFDTQTVAHAPAVVRRSGFVCVIGVTSTCRSVIVDELVQWSKNVDANSKLEACGADEPLSNWFEYDAATCMDLPDRQYASVLVGGTFDHMHAGHRLLLSTSALISASKLVVGVSGAALLTRKKFAEQMQSFQQRRRFVADFLSNVGFSADDQASYAKSSGRQCEILELHVPEGTLYTDPDVDVLVASKETEAGALDVLKRRKELGLPMTTLIVVDLLYGSAAGSVADKLSSSALRASKAAVQK</sequence>
<comment type="caution">
    <text evidence="2">The sequence shown here is derived from an EMBL/GenBank/DDBJ whole genome shotgun (WGS) entry which is preliminary data.</text>
</comment>
<evidence type="ECO:0000313" key="3">
    <source>
        <dbReference type="Proteomes" id="UP000324585"/>
    </source>
</evidence>